<evidence type="ECO:0000313" key="2">
    <source>
        <dbReference type="EMBL" id="QDP17875.1"/>
    </source>
</evidence>
<keyword evidence="2" id="KW-0496">Mitochondrion</keyword>
<feature type="transmembrane region" description="Helical" evidence="1">
    <location>
        <begin position="73"/>
        <end position="92"/>
    </location>
</feature>
<name>A0A516IM81_9ARAC</name>
<dbReference type="AlphaFoldDB" id="A0A516IM81"/>
<organism evidence="2">
    <name type="scientific">Parachtes ignavus</name>
    <dbReference type="NCBI Taxonomy" id="1110489"/>
    <lineage>
        <taxon>Eukaryota</taxon>
        <taxon>Metazoa</taxon>
        <taxon>Ecdysozoa</taxon>
        <taxon>Arthropoda</taxon>
        <taxon>Chelicerata</taxon>
        <taxon>Arachnida</taxon>
        <taxon>Araneae</taxon>
        <taxon>Araneomorphae</taxon>
        <taxon>Haplogynae</taxon>
        <taxon>Dysderoidea</taxon>
        <taxon>Dysderidae</taxon>
        <taxon>Parachtes</taxon>
    </lineage>
</organism>
<feature type="transmembrane region" description="Helical" evidence="1">
    <location>
        <begin position="42"/>
        <end position="66"/>
    </location>
</feature>
<evidence type="ECO:0000256" key="1">
    <source>
        <dbReference type="SAM" id="Phobius"/>
    </source>
</evidence>
<geneLocation type="mitochondrion" evidence="2"/>
<keyword evidence="1" id="KW-1133">Transmembrane helix</keyword>
<gene>
    <name evidence="2" type="primary">nad6</name>
</gene>
<protein>
    <submittedName>
        <fullName evidence="2">NADH dehydrogenase subunit 6</fullName>
    </submittedName>
</protein>
<proteinExistence type="predicted"/>
<keyword evidence="1" id="KW-0472">Membrane</keyword>
<keyword evidence="1" id="KW-0812">Transmembrane</keyword>
<feature type="transmembrane region" description="Helical" evidence="1">
    <location>
        <begin position="112"/>
        <end position="134"/>
    </location>
</feature>
<sequence>MVLMLFGLLFLLGNHAMSSIIAIIGVVLVYFYLSFTGSSSVWYGLVMVLVMLSGVLVVFTYMVSLIPNDSFELLNVLYGLVFVMLAGLSFDVSMLFGCDISSLSLKLWEMDFMIYLMFGLSFLLFVMLFIIEIVGKFMGALRVE</sequence>
<reference evidence="2" key="1">
    <citation type="journal article" date="2019" name="BMC Genomics">
        <title>Arm-less mitochondrial tRNAs conserved for over 30 millions of years in spiders.</title>
        <authorList>
            <person name="Pons J."/>
            <person name="Bover P."/>
            <person name="Bidegaray-Batista L."/>
            <person name="Arnedo M."/>
        </authorList>
    </citation>
    <scope>NUCLEOTIDE SEQUENCE</scope>
    <source>
        <strain evidence="2">K479</strain>
    </source>
</reference>
<dbReference type="EMBL" id="MN052920">
    <property type="protein sequence ID" value="QDP17875.1"/>
    <property type="molecule type" value="Genomic_DNA"/>
</dbReference>
<accession>A0A516IM81</accession>